<dbReference type="RefSeq" id="WP_196394955.1">
    <property type="nucleotide sequence ID" value="NZ_JADNYM010000001.1"/>
</dbReference>
<keyword evidence="3" id="KW-1185">Reference proteome</keyword>
<dbReference type="InterPro" id="IPR000073">
    <property type="entry name" value="AB_hydrolase_1"/>
</dbReference>
<dbReference type="PRINTS" id="PR00111">
    <property type="entry name" value="ABHYDROLASE"/>
</dbReference>
<dbReference type="GO" id="GO:0016787">
    <property type="term" value="F:hydrolase activity"/>
    <property type="evidence" value="ECO:0007669"/>
    <property type="project" value="UniProtKB-KW"/>
</dbReference>
<dbReference type="EMBL" id="JADNYM010000001">
    <property type="protein sequence ID" value="MBG0738019.1"/>
    <property type="molecule type" value="Genomic_DNA"/>
</dbReference>
<sequence length="277" mass="30373">MIDQDGPVRREQLAVNGTDLSYLVSGDEGAPPLLLLHGTFWSRVWQPVLPALGKVRRCIALDLPGFGRSSGELDVGRATIPALAATVLDAADELGITDFDLAAHDIGGGIAQHIAATSGRVKSLVLMNSVMFDSWPVPAVLRFRDPDVRAATSGTDLLSAREISTRGAVARQLRQEEVDDYLSPWREPARQRSWMAMAAAADPRYTMDVVPALQRAAIPTRLVWGRDDDFQKVSFARRYVKEIPNAELTEVPGKHIPTEDSPKQVTEAIRNHLEAHQ</sequence>
<organism evidence="2 3">
    <name type="scientific">Arthrobacter terrae</name>
    <dbReference type="NCBI Taxonomy" id="2935737"/>
    <lineage>
        <taxon>Bacteria</taxon>
        <taxon>Bacillati</taxon>
        <taxon>Actinomycetota</taxon>
        <taxon>Actinomycetes</taxon>
        <taxon>Micrococcales</taxon>
        <taxon>Micrococcaceae</taxon>
        <taxon>Arthrobacter</taxon>
    </lineage>
</organism>
<protein>
    <submittedName>
        <fullName evidence="2">Alpha/beta fold hydrolase</fullName>
    </submittedName>
</protein>
<dbReference type="SUPFAM" id="SSF53474">
    <property type="entry name" value="alpha/beta-Hydrolases"/>
    <property type="match status" value="1"/>
</dbReference>
<gene>
    <name evidence="2" type="ORF">IV500_01020</name>
</gene>
<dbReference type="Pfam" id="PF12697">
    <property type="entry name" value="Abhydrolase_6"/>
    <property type="match status" value="1"/>
</dbReference>
<evidence type="ECO:0000259" key="1">
    <source>
        <dbReference type="Pfam" id="PF12697"/>
    </source>
</evidence>
<evidence type="ECO:0000313" key="2">
    <source>
        <dbReference type="EMBL" id="MBG0738019.1"/>
    </source>
</evidence>
<dbReference type="InterPro" id="IPR029058">
    <property type="entry name" value="AB_hydrolase_fold"/>
</dbReference>
<accession>A0A931CM78</accession>
<feature type="domain" description="AB hydrolase-1" evidence="1">
    <location>
        <begin position="33"/>
        <end position="267"/>
    </location>
</feature>
<proteinExistence type="predicted"/>
<evidence type="ECO:0000313" key="3">
    <source>
        <dbReference type="Proteomes" id="UP000655366"/>
    </source>
</evidence>
<dbReference type="PANTHER" id="PTHR43798">
    <property type="entry name" value="MONOACYLGLYCEROL LIPASE"/>
    <property type="match status" value="1"/>
</dbReference>
<dbReference type="GO" id="GO:0016020">
    <property type="term" value="C:membrane"/>
    <property type="evidence" value="ECO:0007669"/>
    <property type="project" value="TreeGrafter"/>
</dbReference>
<keyword evidence="2" id="KW-0378">Hydrolase</keyword>
<dbReference type="PANTHER" id="PTHR43798:SF33">
    <property type="entry name" value="HYDROLASE, PUTATIVE (AFU_ORTHOLOGUE AFUA_2G14860)-RELATED"/>
    <property type="match status" value="1"/>
</dbReference>
<reference evidence="2 3" key="1">
    <citation type="submission" date="2020-11" db="EMBL/GenBank/DDBJ databases">
        <title>Arthrobacter antarcticus sp. nov., isolated from Antarctic Soil.</title>
        <authorList>
            <person name="Li J."/>
        </authorList>
    </citation>
    <scope>NUCLEOTIDE SEQUENCE [LARGE SCALE GENOMIC DNA]</scope>
    <source>
        <strain evidence="2 3">Z1-20</strain>
    </source>
</reference>
<comment type="caution">
    <text evidence="2">The sequence shown here is derived from an EMBL/GenBank/DDBJ whole genome shotgun (WGS) entry which is preliminary data.</text>
</comment>
<dbReference type="AlphaFoldDB" id="A0A931CM78"/>
<dbReference type="Gene3D" id="3.40.50.1820">
    <property type="entry name" value="alpha/beta hydrolase"/>
    <property type="match status" value="1"/>
</dbReference>
<dbReference type="Proteomes" id="UP000655366">
    <property type="component" value="Unassembled WGS sequence"/>
</dbReference>
<dbReference type="InterPro" id="IPR050266">
    <property type="entry name" value="AB_hydrolase_sf"/>
</dbReference>
<name>A0A931CM78_9MICC</name>